<feature type="transmembrane region" description="Helical" evidence="1">
    <location>
        <begin position="416"/>
        <end position="438"/>
    </location>
</feature>
<keyword evidence="1" id="KW-1133">Transmembrane helix</keyword>
<feature type="transmembrane region" description="Helical" evidence="1">
    <location>
        <begin position="82"/>
        <end position="101"/>
    </location>
</feature>
<organism evidence="2 3">
    <name type="scientific">Blautia faecicola</name>
    <dbReference type="NCBI Taxonomy" id="2509240"/>
    <lineage>
        <taxon>Bacteria</taxon>
        <taxon>Bacillati</taxon>
        <taxon>Bacillota</taxon>
        <taxon>Clostridia</taxon>
        <taxon>Lachnospirales</taxon>
        <taxon>Lachnospiraceae</taxon>
        <taxon>Blautia</taxon>
    </lineage>
</organism>
<feature type="transmembrane region" description="Helical" evidence="1">
    <location>
        <begin position="42"/>
        <end position="62"/>
    </location>
</feature>
<feature type="transmembrane region" description="Helical" evidence="1">
    <location>
        <begin position="121"/>
        <end position="138"/>
    </location>
</feature>
<reference evidence="2 3" key="1">
    <citation type="submission" date="2019-01" db="EMBL/GenBank/DDBJ databases">
        <title>Blautia sp. nov. KGMB01111 isolated human feces.</title>
        <authorList>
            <person name="Park J.-E."/>
            <person name="Kim J.-S."/>
            <person name="Park S.-H."/>
        </authorList>
    </citation>
    <scope>NUCLEOTIDE SEQUENCE [LARGE SCALE GENOMIC DNA]</scope>
    <source>
        <strain evidence="2 3">KGMB01111</strain>
    </source>
</reference>
<feature type="transmembrane region" description="Helical" evidence="1">
    <location>
        <begin position="328"/>
        <end position="344"/>
    </location>
</feature>
<feature type="transmembrane region" description="Helical" evidence="1">
    <location>
        <begin position="356"/>
        <end position="375"/>
    </location>
</feature>
<dbReference type="AlphaFoldDB" id="A0A4Q1RE85"/>
<feature type="transmembrane region" description="Helical" evidence="1">
    <location>
        <begin position="507"/>
        <end position="532"/>
    </location>
</feature>
<name>A0A4Q1RE85_9FIRM</name>
<feature type="transmembrane region" description="Helical" evidence="1">
    <location>
        <begin position="255"/>
        <end position="274"/>
    </location>
</feature>
<accession>A0A4Q1RE85</accession>
<feature type="transmembrane region" description="Helical" evidence="1">
    <location>
        <begin position="150"/>
        <end position="167"/>
    </location>
</feature>
<evidence type="ECO:0000313" key="3">
    <source>
        <dbReference type="Proteomes" id="UP000290106"/>
    </source>
</evidence>
<feature type="transmembrane region" description="Helical" evidence="1">
    <location>
        <begin position="280"/>
        <end position="297"/>
    </location>
</feature>
<dbReference type="Proteomes" id="UP000290106">
    <property type="component" value="Unassembled WGS sequence"/>
</dbReference>
<keyword evidence="1" id="KW-0812">Transmembrane</keyword>
<evidence type="ECO:0000313" key="2">
    <source>
        <dbReference type="EMBL" id="RXS73847.1"/>
    </source>
</evidence>
<sequence length="659" mass="74759">MNNNRKILCGAAALLVSAGFFGASFLIPELSDHINRLGNGNLLVYAAMLLIFCLVFLGGMLLTERWEPGTWLSRKNKKVNELVFAVLIFSQMIFYTIGVSMETGQVGSVSEKYGWHTQPLPLMNLLFLAELVVFFRVYANIQIREEKNDWMVWLIYAVLTILIFYCMDTPNIFGRAEAGDHFHAHAYYNSVYNVYQGLPYTDTMTSIYGHYGLLFKIPMKLVGGDFRMFVLMITALGTLAHVCAFLVLELTVESRILRALGAVAAAFPVLGMRGGYYWQVWPHRMIFPMILLLYAAILMKKQWWNVWTGLTGYLICLLAILWNTETGVILAVAWMALFVSRCLTGGEWRIGLLIRTVPVHAVCVAASFFGAYGIVNLYNLSKHSPANTLGEFLIPLLSDSYMVDILHLDLPMYPSAYMGVIALFLIGTAMGISTWFYAKQKNDGQVQLIFFLSISALGRITYYVNRPSYHNLDCVSLSAVILLAYLGQRGMTFVKKRKWKHWEEMDLAGVVNGTLGLACAAAVLAMSTGTVLQFSQNSKIKENYHNVGELEAFVQEIAEVVPENTHGFGLNVAEIYSLLHWNTQCFTMDFSDMAVIPESLQELQEQLTEADAPYVFTSRSSLPIWERNDPETYQWFSETYELDQTFPYYEEEFQFYRKK</sequence>
<dbReference type="EMBL" id="SDKC01000001">
    <property type="protein sequence ID" value="RXS73847.1"/>
    <property type="molecule type" value="Genomic_DNA"/>
</dbReference>
<protein>
    <recommendedName>
        <fullName evidence="4">Glycosyltransferase RgtA/B/C/D-like domain-containing protein</fullName>
    </recommendedName>
</protein>
<feature type="transmembrane region" description="Helical" evidence="1">
    <location>
        <begin position="304"/>
        <end position="322"/>
    </location>
</feature>
<feature type="transmembrane region" description="Helical" evidence="1">
    <location>
        <begin position="468"/>
        <end position="486"/>
    </location>
</feature>
<keyword evidence="1" id="KW-0472">Membrane</keyword>
<evidence type="ECO:0008006" key="4">
    <source>
        <dbReference type="Google" id="ProtNLM"/>
    </source>
</evidence>
<feature type="transmembrane region" description="Helical" evidence="1">
    <location>
        <begin position="228"/>
        <end position="248"/>
    </location>
</feature>
<evidence type="ECO:0000256" key="1">
    <source>
        <dbReference type="SAM" id="Phobius"/>
    </source>
</evidence>
<comment type="caution">
    <text evidence="2">The sequence shown here is derived from an EMBL/GenBank/DDBJ whole genome shotgun (WGS) entry which is preliminary data.</text>
</comment>
<feature type="transmembrane region" description="Helical" evidence="1">
    <location>
        <begin position="445"/>
        <end position="462"/>
    </location>
</feature>
<gene>
    <name evidence="2" type="ORF">ETP43_00325</name>
</gene>
<keyword evidence="3" id="KW-1185">Reference proteome</keyword>
<dbReference type="OrthoDB" id="1967873at2"/>
<dbReference type="RefSeq" id="WP_129256721.1">
    <property type="nucleotide sequence ID" value="NZ_SDKC01000001.1"/>
</dbReference>
<proteinExistence type="predicted"/>